<dbReference type="Proteomes" id="UP000249396">
    <property type="component" value="Unassembled WGS sequence"/>
</dbReference>
<evidence type="ECO:0000313" key="1">
    <source>
        <dbReference type="EMBL" id="PZN79217.1"/>
    </source>
</evidence>
<organism evidence="1 2">
    <name type="scientific">Candidatus Methylumidiphilus alinenensis</name>
    <dbReference type="NCBI Taxonomy" id="2202197"/>
    <lineage>
        <taxon>Bacteria</taxon>
        <taxon>Pseudomonadati</taxon>
        <taxon>Pseudomonadota</taxon>
        <taxon>Gammaproteobacteria</taxon>
        <taxon>Methylococcales</taxon>
        <taxon>Candidatus Methylumidiphilus</taxon>
    </lineage>
</organism>
<comment type="caution">
    <text evidence="1">The sequence shown here is derived from an EMBL/GenBank/DDBJ whole genome shotgun (WGS) entry which is preliminary data.</text>
</comment>
<sequence>MSEKEQDLPEEDLAELERAYQLLEYPSFAARLSSLIGDPIEQALHLMPKSWYRKIDEAAERSISGMLDLTINGMTQISPDASNDPLHRVLVMGTGAVGGFFGPALLLAELPVTTALMLRSIADIAHSQGEDMSSDDAKLACIQVFAFGGRTKEDNAAETGYYGLRVTLGLHFSHRLVQFKTPSKAPIPAGINLVRAIASRFGVIVSDKIAAQMVPFAGAVSGALLNLVFMKHFQDMAKGHFIVRRLERLYGAEAIRQAYENIGQNTAKPKPSFSQLEGW</sequence>
<dbReference type="InterPro" id="IPR024787">
    <property type="entry name" value="EcsC"/>
</dbReference>
<dbReference type="AlphaFoldDB" id="A0A2W4T8V1"/>
<gene>
    <name evidence="1" type="ORF">DM484_11765</name>
</gene>
<accession>A0A2W4T8V1</accession>
<dbReference type="Pfam" id="PF12787">
    <property type="entry name" value="EcsC"/>
    <property type="match status" value="1"/>
</dbReference>
<dbReference type="PANTHER" id="PTHR41260">
    <property type="entry name" value="PROTEIN ECSC"/>
    <property type="match status" value="1"/>
</dbReference>
<name>A0A2W4T8V1_9GAMM</name>
<evidence type="ECO:0000313" key="2">
    <source>
        <dbReference type="Proteomes" id="UP000249396"/>
    </source>
</evidence>
<proteinExistence type="predicted"/>
<dbReference type="EMBL" id="QJPH01000303">
    <property type="protein sequence ID" value="PZN79217.1"/>
    <property type="molecule type" value="Genomic_DNA"/>
</dbReference>
<dbReference type="PANTHER" id="PTHR41260:SF1">
    <property type="entry name" value="PROTEIN ECSC"/>
    <property type="match status" value="1"/>
</dbReference>
<reference evidence="1 2" key="1">
    <citation type="journal article" date="2018" name="Aquat. Microb. Ecol.">
        <title>Gammaproteobacterial methanotrophs dominate.</title>
        <authorList>
            <person name="Rissanen A.J."/>
            <person name="Saarenheimo J."/>
            <person name="Tiirola M."/>
            <person name="Peura S."/>
            <person name="Aalto S.L."/>
            <person name="Karvinen A."/>
            <person name="Nykanen H."/>
        </authorList>
    </citation>
    <scope>NUCLEOTIDE SEQUENCE [LARGE SCALE GENOMIC DNA]</scope>
    <source>
        <strain evidence="1">AMbin10</strain>
    </source>
</reference>
<protein>
    <submittedName>
        <fullName evidence="1">Peptidase</fullName>
    </submittedName>
</protein>